<comment type="caution">
    <text evidence="1">The sequence shown here is derived from an EMBL/GenBank/DDBJ whole genome shotgun (WGS) entry which is preliminary data.</text>
</comment>
<protein>
    <submittedName>
        <fullName evidence="1">Uncharacterized protein</fullName>
    </submittedName>
</protein>
<keyword evidence="2" id="KW-1185">Reference proteome</keyword>
<dbReference type="RefSeq" id="WP_246276613.1">
    <property type="nucleotide sequence ID" value="NZ_SRRZ01000008.1"/>
</dbReference>
<gene>
    <name evidence="1" type="ORF">E5S67_00714</name>
</gene>
<organism evidence="1 2">
    <name type="scientific">Microcoleus asticus IPMA8</name>
    <dbReference type="NCBI Taxonomy" id="2563858"/>
    <lineage>
        <taxon>Bacteria</taxon>
        <taxon>Bacillati</taxon>
        <taxon>Cyanobacteriota</taxon>
        <taxon>Cyanophyceae</taxon>
        <taxon>Oscillatoriophycideae</taxon>
        <taxon>Oscillatoriales</taxon>
        <taxon>Microcoleaceae</taxon>
        <taxon>Microcoleus</taxon>
        <taxon>Microcoleus asticus</taxon>
    </lineage>
</organism>
<dbReference type="Proteomes" id="UP000702425">
    <property type="component" value="Unassembled WGS sequence"/>
</dbReference>
<name>A0ABX2CRG3_9CYAN</name>
<evidence type="ECO:0000313" key="1">
    <source>
        <dbReference type="EMBL" id="NQE32997.1"/>
    </source>
</evidence>
<accession>A0ABX2CRG3</accession>
<evidence type="ECO:0000313" key="2">
    <source>
        <dbReference type="Proteomes" id="UP000702425"/>
    </source>
</evidence>
<proteinExistence type="predicted"/>
<dbReference type="EMBL" id="SRRZ01000008">
    <property type="protein sequence ID" value="NQE32997.1"/>
    <property type="molecule type" value="Genomic_DNA"/>
</dbReference>
<sequence>MRLCSIAPIPPTAFANALVGGFPGAGIEWGDRVLRVTLQFHHLAVVRFNLAHRLRLTLAISLAAIE</sequence>
<reference evidence="1 2" key="1">
    <citation type="journal article" date="2020" name="Sci. Rep.">
        <title>A novel cyanobacterial geosmin producer, revising GeoA distribution and dispersion patterns in Bacteria.</title>
        <authorList>
            <person name="Churro C."/>
            <person name="Semedo-Aguiar A.P."/>
            <person name="Silva A.D."/>
            <person name="Pereira-Leal J.B."/>
            <person name="Leite R.B."/>
        </authorList>
    </citation>
    <scope>NUCLEOTIDE SEQUENCE [LARGE SCALE GENOMIC DNA]</scope>
    <source>
        <strain evidence="1 2">IPMA8</strain>
    </source>
</reference>